<organism evidence="2 3">
    <name type="scientific">Allacma fusca</name>
    <dbReference type="NCBI Taxonomy" id="39272"/>
    <lineage>
        <taxon>Eukaryota</taxon>
        <taxon>Metazoa</taxon>
        <taxon>Ecdysozoa</taxon>
        <taxon>Arthropoda</taxon>
        <taxon>Hexapoda</taxon>
        <taxon>Collembola</taxon>
        <taxon>Symphypleona</taxon>
        <taxon>Sminthuridae</taxon>
        <taxon>Allacma</taxon>
    </lineage>
</organism>
<comment type="caution">
    <text evidence="2">The sequence shown here is derived from an EMBL/GenBank/DDBJ whole genome shotgun (WGS) entry which is preliminary data.</text>
</comment>
<evidence type="ECO:0000256" key="1">
    <source>
        <dbReference type="SAM" id="MobiDB-lite"/>
    </source>
</evidence>
<feature type="compositionally biased region" description="Polar residues" evidence="1">
    <location>
        <begin position="156"/>
        <end position="166"/>
    </location>
</feature>
<name>A0A8J2KJZ1_9HEXA</name>
<sequence>MYRDKRGLCGIEPAVGVPDEFHRHRGTSGFNLRGQRSAASTRANYSPAAIANTCCNSSTDASSTVTSNCSSTKTSADNSVSSLTSSTYVASITFSATSSSYNASAITTSQEETETGCPDLARDSCSALTRPLTVCPEQLPSESPSARVQLRRDSKTTTSGYYNHTESWTRKLAPTKK</sequence>
<proteinExistence type="predicted"/>
<evidence type="ECO:0000313" key="3">
    <source>
        <dbReference type="Proteomes" id="UP000708208"/>
    </source>
</evidence>
<evidence type="ECO:0000313" key="2">
    <source>
        <dbReference type="EMBL" id="CAG7786467.1"/>
    </source>
</evidence>
<gene>
    <name evidence="2" type="ORF">AFUS01_LOCUS25034</name>
</gene>
<reference evidence="2" key="1">
    <citation type="submission" date="2021-06" db="EMBL/GenBank/DDBJ databases">
        <authorList>
            <person name="Hodson N. C."/>
            <person name="Mongue J. A."/>
            <person name="Jaron S. K."/>
        </authorList>
    </citation>
    <scope>NUCLEOTIDE SEQUENCE</scope>
</reference>
<feature type="region of interest" description="Disordered" evidence="1">
    <location>
        <begin position="138"/>
        <end position="177"/>
    </location>
</feature>
<protein>
    <submittedName>
        <fullName evidence="2">Uncharacterized protein</fullName>
    </submittedName>
</protein>
<dbReference type="Proteomes" id="UP000708208">
    <property type="component" value="Unassembled WGS sequence"/>
</dbReference>
<dbReference type="AlphaFoldDB" id="A0A8J2KJZ1"/>
<accession>A0A8J2KJZ1</accession>
<keyword evidence="3" id="KW-1185">Reference proteome</keyword>
<dbReference type="EMBL" id="CAJVCH010318548">
    <property type="protein sequence ID" value="CAG7786467.1"/>
    <property type="molecule type" value="Genomic_DNA"/>
</dbReference>